<evidence type="ECO:0000313" key="3">
    <source>
        <dbReference type="Proteomes" id="UP000178841"/>
    </source>
</evidence>
<evidence type="ECO:0000259" key="1">
    <source>
        <dbReference type="Pfam" id="PF26593"/>
    </source>
</evidence>
<accession>A0A1G2CSG3</accession>
<evidence type="ECO:0000313" key="2">
    <source>
        <dbReference type="EMBL" id="OGZ04319.1"/>
    </source>
</evidence>
<dbReference type="AlphaFoldDB" id="A0A1G2CSG3"/>
<dbReference type="EMBL" id="MHLH01000008">
    <property type="protein sequence ID" value="OGZ04319.1"/>
    <property type="molecule type" value="Genomic_DNA"/>
</dbReference>
<organism evidence="2 3">
    <name type="scientific">Candidatus Lloydbacteria bacterium RIFCSPHIGHO2_01_FULL_41_20</name>
    <dbReference type="NCBI Taxonomy" id="1798657"/>
    <lineage>
        <taxon>Bacteria</taxon>
        <taxon>Candidatus Lloydiibacteriota</taxon>
    </lineage>
</organism>
<reference evidence="2 3" key="1">
    <citation type="journal article" date="2016" name="Nat. Commun.">
        <title>Thousands of microbial genomes shed light on interconnected biogeochemical processes in an aquifer system.</title>
        <authorList>
            <person name="Anantharaman K."/>
            <person name="Brown C.T."/>
            <person name="Hug L.A."/>
            <person name="Sharon I."/>
            <person name="Castelle C.J."/>
            <person name="Probst A.J."/>
            <person name="Thomas B.C."/>
            <person name="Singh A."/>
            <person name="Wilkins M.J."/>
            <person name="Karaoz U."/>
            <person name="Brodie E.L."/>
            <person name="Williams K.H."/>
            <person name="Hubbard S.S."/>
            <person name="Banfield J.F."/>
        </authorList>
    </citation>
    <scope>NUCLEOTIDE SEQUENCE [LARGE SCALE GENOMIC DNA]</scope>
</reference>
<name>A0A1G2CSG3_9BACT</name>
<dbReference type="InterPro" id="IPR058596">
    <property type="entry name" value="TraC-like_dom"/>
</dbReference>
<comment type="caution">
    <text evidence="2">The sequence shown here is derived from an EMBL/GenBank/DDBJ whole genome shotgun (WGS) entry which is preliminary data.</text>
</comment>
<dbReference type="STRING" id="1798657.A2648_01065"/>
<dbReference type="Proteomes" id="UP000178841">
    <property type="component" value="Unassembled WGS sequence"/>
</dbReference>
<protein>
    <recommendedName>
        <fullName evidence="1">TraC-like domain-containing protein</fullName>
    </recommendedName>
</protein>
<proteinExistence type="predicted"/>
<gene>
    <name evidence="2" type="ORF">A2648_01065</name>
</gene>
<dbReference type="Pfam" id="PF26593">
    <property type="entry name" value="TraC-like"/>
    <property type="match status" value="1"/>
</dbReference>
<feature type="domain" description="TraC-like" evidence="1">
    <location>
        <begin position="23"/>
        <end position="132"/>
    </location>
</feature>
<sequence length="214" mass="24501">MAIKNKASGKATQDFVPIREVRDGVVVLKDGGLRVILIVSSLNLALKSEDEQKAVISQFQNFLNSLDFSIQIFVQSRRLDIRPYVALLEERMKVQMEDLLKIQIKEYIEFIKNFTDRTSIMTKNFFISVPYTDAILSSKHPFSILPGNRNASEKKRDDIEIFEEARSQLEQRVSIVEQGLTGMGIRVIQLGTEEIVELFYKIFNPGDLSRSIKL</sequence>